<proteinExistence type="predicted"/>
<feature type="region of interest" description="Disordered" evidence="1">
    <location>
        <begin position="1"/>
        <end position="21"/>
    </location>
</feature>
<name>X1RCY9_9ZZZZ</name>
<reference evidence="2" key="1">
    <citation type="journal article" date="2014" name="Front. Microbiol.">
        <title>High frequency of phylogenetically diverse reductive dehalogenase-homologous genes in deep subseafloor sedimentary metagenomes.</title>
        <authorList>
            <person name="Kawai M."/>
            <person name="Futagami T."/>
            <person name="Toyoda A."/>
            <person name="Takaki Y."/>
            <person name="Nishi S."/>
            <person name="Hori S."/>
            <person name="Arai W."/>
            <person name="Tsubouchi T."/>
            <person name="Morono Y."/>
            <person name="Uchiyama I."/>
            <person name="Ito T."/>
            <person name="Fujiyama A."/>
            <person name="Inagaki F."/>
            <person name="Takami H."/>
        </authorList>
    </citation>
    <scope>NUCLEOTIDE SEQUENCE</scope>
    <source>
        <strain evidence="2">Expedition CK06-06</strain>
    </source>
</reference>
<gene>
    <name evidence="2" type="ORF">S12H4_04868</name>
</gene>
<organism evidence="2">
    <name type="scientific">marine sediment metagenome</name>
    <dbReference type="NCBI Taxonomy" id="412755"/>
    <lineage>
        <taxon>unclassified sequences</taxon>
        <taxon>metagenomes</taxon>
        <taxon>ecological metagenomes</taxon>
    </lineage>
</organism>
<comment type="caution">
    <text evidence="2">The sequence shown here is derived from an EMBL/GenBank/DDBJ whole genome shotgun (WGS) entry which is preliminary data.</text>
</comment>
<dbReference type="AlphaFoldDB" id="X1RCY9"/>
<dbReference type="EMBL" id="BARW01001550">
    <property type="protein sequence ID" value="GAI61000.1"/>
    <property type="molecule type" value="Genomic_DNA"/>
</dbReference>
<evidence type="ECO:0000313" key="2">
    <source>
        <dbReference type="EMBL" id="GAI61000.1"/>
    </source>
</evidence>
<sequence>MVILPAIGRSTGTNSAKTDMARKKISTSHILDNNGKEGIKYIKRAIADAVITPI</sequence>
<accession>X1RCY9</accession>
<protein>
    <submittedName>
        <fullName evidence="2">Uncharacterized protein</fullName>
    </submittedName>
</protein>
<evidence type="ECO:0000256" key="1">
    <source>
        <dbReference type="SAM" id="MobiDB-lite"/>
    </source>
</evidence>